<dbReference type="PANTHER" id="PTHR47680:SF2">
    <property type="entry name" value="SHEWANELLA-LIKE PROTEIN PHOSPHATASE 2"/>
    <property type="match status" value="1"/>
</dbReference>
<organism evidence="3">
    <name type="scientific">Tetraselmis sp. GSL018</name>
    <dbReference type="NCBI Taxonomy" id="582737"/>
    <lineage>
        <taxon>Eukaryota</taxon>
        <taxon>Viridiplantae</taxon>
        <taxon>Chlorophyta</taxon>
        <taxon>core chlorophytes</taxon>
        <taxon>Chlorodendrophyceae</taxon>
        <taxon>Chlorodendrales</taxon>
        <taxon>Chlorodendraceae</taxon>
        <taxon>Tetraselmis</taxon>
    </lineage>
</organism>
<feature type="region of interest" description="Disordered" evidence="1">
    <location>
        <begin position="305"/>
        <end position="336"/>
    </location>
</feature>
<protein>
    <submittedName>
        <fullName evidence="3">Shewenella-like protein phosphatase 2</fullName>
    </submittedName>
</protein>
<dbReference type="SUPFAM" id="SSF56300">
    <property type="entry name" value="Metallo-dependent phosphatases"/>
    <property type="match status" value="1"/>
</dbReference>
<feature type="domain" description="Calcineurin-like phosphoesterase" evidence="2">
    <location>
        <begin position="69"/>
        <end position="162"/>
    </location>
</feature>
<reference evidence="3" key="1">
    <citation type="submission" date="2014-05" db="EMBL/GenBank/DDBJ databases">
        <title>The transcriptome of the halophilic microalga Tetraselmis sp. GSL018 isolated from the Great Salt Lake, Utah.</title>
        <authorList>
            <person name="Jinkerson R.E."/>
            <person name="D'Adamo S."/>
            <person name="Posewitz M.C."/>
        </authorList>
    </citation>
    <scope>NUCLEOTIDE SEQUENCE</scope>
    <source>
        <strain evidence="3">GSL018</strain>
    </source>
</reference>
<proteinExistence type="predicted"/>
<accession>A0A061RBG8</accession>
<name>A0A061RBG8_9CHLO</name>
<dbReference type="GO" id="GO:0016787">
    <property type="term" value="F:hydrolase activity"/>
    <property type="evidence" value="ECO:0007669"/>
    <property type="project" value="InterPro"/>
</dbReference>
<evidence type="ECO:0000256" key="1">
    <source>
        <dbReference type="SAM" id="MobiDB-lite"/>
    </source>
</evidence>
<evidence type="ECO:0000259" key="2">
    <source>
        <dbReference type="Pfam" id="PF00149"/>
    </source>
</evidence>
<dbReference type="InterPro" id="IPR029052">
    <property type="entry name" value="Metallo-depent_PP-like"/>
</dbReference>
<dbReference type="PANTHER" id="PTHR47680">
    <property type="entry name" value="SHEWANELLA-LIKE PROTEIN PHOSPHATASE 2"/>
    <property type="match status" value="1"/>
</dbReference>
<sequence length="336" mass="36465">MWPDIHLLGGLVGTWTTRSGFCNSEKFKNQFSDFAESFVSYTLSQGLSSTSRAREQRDLPPLRLPAVERLIAVGDLHGDLEKCKRAFKLAGVTDENDHWCAGHTVLVQVGDTLDRGDNEIALNFFLERLEREAFLAGGALYVLNGNHEIMNAGERFKYSTDRAAEQFLQWKAMQHLAAGLKRRCRCSEAENQAGAVAEASRWAGAGAWEARAAAPRGGPLCEALPRAPPGRPPSREHGVCARRRPPGPHRQRRPGAGQPGHQAVARGIPPGVGDEGPAAAAVPRVLREPRVDAALLLHQEGRLRLRRPRAGARGTAGGEAHGGGAHHPGRDQRGMR</sequence>
<feature type="compositionally biased region" description="Gly residues" evidence="1">
    <location>
        <begin position="314"/>
        <end position="326"/>
    </location>
</feature>
<gene>
    <name evidence="3" type="ORF">TSPGSL018_10078</name>
</gene>
<feature type="region of interest" description="Disordered" evidence="1">
    <location>
        <begin position="219"/>
        <end position="277"/>
    </location>
</feature>
<dbReference type="Gene3D" id="3.60.21.10">
    <property type="match status" value="1"/>
</dbReference>
<feature type="compositionally biased region" description="Basic residues" evidence="1">
    <location>
        <begin position="240"/>
        <end position="253"/>
    </location>
</feature>
<dbReference type="AlphaFoldDB" id="A0A061RBG8"/>
<dbReference type="EMBL" id="GBEZ01018587">
    <property type="protein sequence ID" value="JAC67861.1"/>
    <property type="molecule type" value="Transcribed_RNA"/>
</dbReference>
<dbReference type="Pfam" id="PF00149">
    <property type="entry name" value="Metallophos"/>
    <property type="match status" value="1"/>
</dbReference>
<dbReference type="InterPro" id="IPR004843">
    <property type="entry name" value="Calcineurin-like_PHP"/>
</dbReference>
<evidence type="ECO:0000313" key="3">
    <source>
        <dbReference type="EMBL" id="JAC67861.1"/>
    </source>
</evidence>